<gene>
    <name evidence="1" type="ORF">GHK53_25655</name>
</gene>
<evidence type="ECO:0000313" key="2">
    <source>
        <dbReference type="Proteomes" id="UP000429484"/>
    </source>
</evidence>
<dbReference type="Pfam" id="PF13479">
    <property type="entry name" value="AAA_24"/>
    <property type="match status" value="1"/>
</dbReference>
<dbReference type="EMBL" id="WISR01000207">
    <property type="protein sequence ID" value="MQW36063.1"/>
    <property type="molecule type" value="Genomic_DNA"/>
</dbReference>
<reference evidence="1 2" key="1">
    <citation type="journal article" date="2013" name="Genome Biol.">
        <title>Comparative genomics of the core and accessory genomes of 48 Sinorhizobium strains comprising five genospecies.</title>
        <authorList>
            <person name="Sugawara M."/>
            <person name="Epstein B."/>
            <person name="Badgley B.D."/>
            <person name="Unno T."/>
            <person name="Xu L."/>
            <person name="Reese J."/>
            <person name="Gyaneshwar P."/>
            <person name="Denny R."/>
            <person name="Mudge J."/>
            <person name="Bharti A.K."/>
            <person name="Farmer A.D."/>
            <person name="May G.D."/>
            <person name="Woodward J.E."/>
            <person name="Medigue C."/>
            <person name="Vallenet D."/>
            <person name="Lajus A."/>
            <person name="Rouy Z."/>
            <person name="Martinez-Vaz B."/>
            <person name="Tiffin P."/>
            <person name="Young N.D."/>
            <person name="Sadowsky M.J."/>
        </authorList>
    </citation>
    <scope>NUCLEOTIDE SEQUENCE [LARGE SCALE GENOMIC DNA]</scope>
    <source>
        <strain evidence="1 2">N6B1</strain>
    </source>
</reference>
<dbReference type="Proteomes" id="UP000429484">
    <property type="component" value="Unassembled WGS sequence"/>
</dbReference>
<name>A0AAW9TVR1_RHIML</name>
<proteinExistence type="predicted"/>
<comment type="caution">
    <text evidence="1">The sequence shown here is derived from an EMBL/GenBank/DDBJ whole genome shotgun (WGS) entry which is preliminary data.</text>
</comment>
<dbReference type="RefSeq" id="WP_014529517.1">
    <property type="nucleotide sequence ID" value="NZ_JADZOD010000004.1"/>
</dbReference>
<evidence type="ECO:0000313" key="1">
    <source>
        <dbReference type="EMBL" id="MQW36063.1"/>
    </source>
</evidence>
<sequence>MALKITRASDPITVDRLNMVIYGPPGIAKTSLAFTAEAPLLLDFDNGSHRAANRKDVVRVTSWADITNIDAGDLEPFKTIVVDTAGRALDSLSVDIIKANPKHGRGGALTLQGFGELKSRFGAFLKLLNSFGKDVVLIAHMDEQRSGDDVIERLDVQGGSKGEIYKTADAMGRLIIENKHRWLLFSPTDAAFGKNPGQLDPLKVPHFEDADFEGFLGRVIQQTKDRLNEASLAQKEAAAEQEWFRDAISKINSVDQLNGLLGRVANAPKACKVMMRDKATAIGAHYDTSRNEFVLSSKEAA</sequence>
<dbReference type="AlphaFoldDB" id="A0AAW9TVR1"/>
<organism evidence="1 2">
    <name type="scientific">Rhizobium meliloti</name>
    <name type="common">Ensifer meliloti</name>
    <name type="synonym">Sinorhizobium meliloti</name>
    <dbReference type="NCBI Taxonomy" id="382"/>
    <lineage>
        <taxon>Bacteria</taxon>
        <taxon>Pseudomonadati</taxon>
        <taxon>Pseudomonadota</taxon>
        <taxon>Alphaproteobacteria</taxon>
        <taxon>Hyphomicrobiales</taxon>
        <taxon>Rhizobiaceae</taxon>
        <taxon>Sinorhizobium/Ensifer group</taxon>
        <taxon>Sinorhizobium</taxon>
    </lineage>
</organism>
<protein>
    <submittedName>
        <fullName evidence="1">AAA family ATPase</fullName>
    </submittedName>
</protein>
<accession>A0AAW9TVR1</accession>